<keyword evidence="2" id="KW-1185">Reference proteome</keyword>
<protein>
    <submittedName>
        <fullName evidence="1">Uncharacterized protein</fullName>
    </submittedName>
</protein>
<evidence type="ECO:0000313" key="1">
    <source>
        <dbReference type="EMBL" id="KAH3804811.1"/>
    </source>
</evidence>
<reference evidence="1" key="1">
    <citation type="journal article" date="2019" name="bioRxiv">
        <title>The Genome of the Zebra Mussel, Dreissena polymorpha: A Resource for Invasive Species Research.</title>
        <authorList>
            <person name="McCartney M.A."/>
            <person name="Auch B."/>
            <person name="Kono T."/>
            <person name="Mallez S."/>
            <person name="Zhang Y."/>
            <person name="Obille A."/>
            <person name="Becker A."/>
            <person name="Abrahante J.E."/>
            <person name="Garbe J."/>
            <person name="Badalamenti J.P."/>
            <person name="Herman A."/>
            <person name="Mangelson H."/>
            <person name="Liachko I."/>
            <person name="Sullivan S."/>
            <person name="Sone E.D."/>
            <person name="Koren S."/>
            <person name="Silverstein K.A.T."/>
            <person name="Beckman K.B."/>
            <person name="Gohl D.M."/>
        </authorList>
    </citation>
    <scope>NUCLEOTIDE SEQUENCE</scope>
    <source>
        <strain evidence="1">Duluth1</strain>
        <tissue evidence="1">Whole animal</tissue>
    </source>
</reference>
<comment type="caution">
    <text evidence="1">The sequence shown here is derived from an EMBL/GenBank/DDBJ whole genome shotgun (WGS) entry which is preliminary data.</text>
</comment>
<accession>A0A9D4FUZ9</accession>
<dbReference type="AlphaFoldDB" id="A0A9D4FUZ9"/>
<proteinExistence type="predicted"/>
<reference evidence="1" key="2">
    <citation type="submission" date="2020-11" db="EMBL/GenBank/DDBJ databases">
        <authorList>
            <person name="McCartney M.A."/>
            <person name="Auch B."/>
            <person name="Kono T."/>
            <person name="Mallez S."/>
            <person name="Becker A."/>
            <person name="Gohl D.M."/>
            <person name="Silverstein K.A.T."/>
            <person name="Koren S."/>
            <person name="Bechman K.B."/>
            <person name="Herman A."/>
            <person name="Abrahante J.E."/>
            <person name="Garbe J."/>
        </authorList>
    </citation>
    <scope>NUCLEOTIDE SEQUENCE</scope>
    <source>
        <strain evidence="1">Duluth1</strain>
        <tissue evidence="1">Whole animal</tissue>
    </source>
</reference>
<name>A0A9D4FUZ9_DREPO</name>
<evidence type="ECO:0000313" key="2">
    <source>
        <dbReference type="Proteomes" id="UP000828390"/>
    </source>
</evidence>
<gene>
    <name evidence="1" type="ORF">DPMN_133101</name>
</gene>
<dbReference type="EMBL" id="JAIWYP010000006">
    <property type="protein sequence ID" value="KAH3804811.1"/>
    <property type="molecule type" value="Genomic_DNA"/>
</dbReference>
<dbReference type="Proteomes" id="UP000828390">
    <property type="component" value="Unassembled WGS sequence"/>
</dbReference>
<sequence length="57" mass="6306">METDARHRGDRGGEGENIKREWAGAADNLIGSLNPIPLRGKVKMAMCKQHKTRTACE</sequence>
<organism evidence="1 2">
    <name type="scientific">Dreissena polymorpha</name>
    <name type="common">Zebra mussel</name>
    <name type="synonym">Mytilus polymorpha</name>
    <dbReference type="NCBI Taxonomy" id="45954"/>
    <lineage>
        <taxon>Eukaryota</taxon>
        <taxon>Metazoa</taxon>
        <taxon>Spiralia</taxon>
        <taxon>Lophotrochozoa</taxon>
        <taxon>Mollusca</taxon>
        <taxon>Bivalvia</taxon>
        <taxon>Autobranchia</taxon>
        <taxon>Heteroconchia</taxon>
        <taxon>Euheterodonta</taxon>
        <taxon>Imparidentia</taxon>
        <taxon>Neoheterodontei</taxon>
        <taxon>Myida</taxon>
        <taxon>Dreissenoidea</taxon>
        <taxon>Dreissenidae</taxon>
        <taxon>Dreissena</taxon>
    </lineage>
</organism>